<organism evidence="1">
    <name type="scientific">Kribbella sp. HUAS MG21</name>
    <dbReference type="NCBI Taxonomy" id="3160966"/>
    <lineage>
        <taxon>Bacteria</taxon>
        <taxon>Bacillati</taxon>
        <taxon>Actinomycetota</taxon>
        <taxon>Actinomycetes</taxon>
        <taxon>Propionibacteriales</taxon>
        <taxon>Kribbellaceae</taxon>
        <taxon>Kribbella</taxon>
    </lineage>
</organism>
<dbReference type="EMBL" id="CP158165">
    <property type="protein sequence ID" value="XBV25860.1"/>
    <property type="molecule type" value="Genomic_DNA"/>
</dbReference>
<gene>
    <name evidence="1" type="ORF">ABN611_05415</name>
</gene>
<dbReference type="AlphaFoldDB" id="A0AAU7TGT6"/>
<reference evidence="1" key="1">
    <citation type="submission" date="2024-06" db="EMBL/GenBank/DDBJ databases">
        <title>Kribbella sp. strain HUAS MG21 genome sequences.</title>
        <authorList>
            <person name="Mo P."/>
        </authorList>
    </citation>
    <scope>NUCLEOTIDE SEQUENCE</scope>
    <source>
        <strain evidence="1">HUAS MG21</strain>
    </source>
</reference>
<protein>
    <submittedName>
        <fullName evidence="1">Type II toxin-antitoxin system RelE/ParE family toxin</fullName>
    </submittedName>
</protein>
<dbReference type="RefSeq" id="WP_350278667.1">
    <property type="nucleotide sequence ID" value="NZ_CP158165.1"/>
</dbReference>
<dbReference type="Pfam" id="PF05973">
    <property type="entry name" value="Gp49"/>
    <property type="match status" value="1"/>
</dbReference>
<proteinExistence type="predicted"/>
<evidence type="ECO:0000313" key="1">
    <source>
        <dbReference type="EMBL" id="XBV25860.1"/>
    </source>
</evidence>
<dbReference type="InterPro" id="IPR009241">
    <property type="entry name" value="HigB-like"/>
</dbReference>
<sequence>MVETIKASRHQNMKELRSGTIRVLFAFDPVRQAVLLIGGDKVGQWGAWYRRNIPIADDLYDEWLEELEKDS</sequence>
<accession>A0AAU7TGT6</accession>
<name>A0AAU7TGT6_9ACTN</name>